<keyword evidence="1" id="KW-1185">Reference proteome</keyword>
<evidence type="ECO:0000313" key="1">
    <source>
        <dbReference type="Proteomes" id="UP000887565"/>
    </source>
</evidence>
<evidence type="ECO:0000313" key="2">
    <source>
        <dbReference type="WBParaSite" id="nRc.2.0.1.t25262-RA"/>
    </source>
</evidence>
<reference evidence="2" key="1">
    <citation type="submission" date="2022-11" db="UniProtKB">
        <authorList>
            <consortium name="WormBaseParasite"/>
        </authorList>
    </citation>
    <scope>IDENTIFICATION</scope>
</reference>
<dbReference type="AlphaFoldDB" id="A0A915JGN7"/>
<sequence>MNEGQNNKRDIFILCNLSVANKLKRKTYLKQIMMMKMLTMTIHAWLMMKQELPISAPLIKNLFFMVLRLSRKKFYDKPN</sequence>
<organism evidence="1 2">
    <name type="scientific">Romanomermis culicivorax</name>
    <name type="common">Nematode worm</name>
    <dbReference type="NCBI Taxonomy" id="13658"/>
    <lineage>
        <taxon>Eukaryota</taxon>
        <taxon>Metazoa</taxon>
        <taxon>Ecdysozoa</taxon>
        <taxon>Nematoda</taxon>
        <taxon>Enoplea</taxon>
        <taxon>Dorylaimia</taxon>
        <taxon>Mermithida</taxon>
        <taxon>Mermithoidea</taxon>
        <taxon>Mermithidae</taxon>
        <taxon>Romanomermis</taxon>
    </lineage>
</organism>
<dbReference type="Proteomes" id="UP000887565">
    <property type="component" value="Unplaced"/>
</dbReference>
<accession>A0A915JGN7</accession>
<protein>
    <submittedName>
        <fullName evidence="2">Ovule protein</fullName>
    </submittedName>
</protein>
<proteinExistence type="predicted"/>
<dbReference type="WBParaSite" id="nRc.2.0.1.t25262-RA">
    <property type="protein sequence ID" value="nRc.2.0.1.t25262-RA"/>
    <property type="gene ID" value="nRc.2.0.1.g25262"/>
</dbReference>
<name>A0A915JGN7_ROMCU</name>